<protein>
    <submittedName>
        <fullName evidence="1">Uncharacterized protein</fullName>
    </submittedName>
</protein>
<evidence type="ECO:0000313" key="2">
    <source>
        <dbReference type="Proteomes" id="UP000527355"/>
    </source>
</evidence>
<dbReference type="EMBL" id="JABWUV010000006">
    <property type="protein sequence ID" value="KAF6349030.1"/>
    <property type="molecule type" value="Genomic_DNA"/>
</dbReference>
<keyword evidence="2" id="KW-1185">Reference proteome</keyword>
<gene>
    <name evidence="1" type="ORF">mMyoMyo1_011617</name>
</gene>
<evidence type="ECO:0000313" key="1">
    <source>
        <dbReference type="EMBL" id="KAF6349030.1"/>
    </source>
</evidence>
<reference evidence="1 2" key="1">
    <citation type="journal article" date="2020" name="Nature">
        <title>Six reference-quality genomes reveal evolution of bat adaptations.</title>
        <authorList>
            <person name="Jebb D."/>
            <person name="Huang Z."/>
            <person name="Pippel M."/>
            <person name="Hughes G.M."/>
            <person name="Lavrichenko K."/>
            <person name="Devanna P."/>
            <person name="Winkler S."/>
            <person name="Jermiin L.S."/>
            <person name="Skirmuntt E.C."/>
            <person name="Katzourakis A."/>
            <person name="Burkitt-Gray L."/>
            <person name="Ray D.A."/>
            <person name="Sullivan K.A.M."/>
            <person name="Roscito J.G."/>
            <person name="Kirilenko B.M."/>
            <person name="Davalos L.M."/>
            <person name="Corthals A.P."/>
            <person name="Power M.L."/>
            <person name="Jones G."/>
            <person name="Ransome R.D."/>
            <person name="Dechmann D.K.N."/>
            <person name="Locatelli A.G."/>
            <person name="Puechmaille S.J."/>
            <person name="Fedrigo O."/>
            <person name="Jarvis E.D."/>
            <person name="Hiller M."/>
            <person name="Vernes S.C."/>
            <person name="Myers E.W."/>
            <person name="Teeling E.C."/>
        </authorList>
    </citation>
    <scope>NUCLEOTIDE SEQUENCE [LARGE SCALE GENOMIC DNA]</scope>
    <source>
        <strain evidence="1">MMyoMyo1</strain>
        <tissue evidence="1">Flight muscle</tissue>
    </source>
</reference>
<organism evidence="1 2">
    <name type="scientific">Myotis myotis</name>
    <name type="common">Greater mouse-eared bat</name>
    <name type="synonym">Vespertilio myotis</name>
    <dbReference type="NCBI Taxonomy" id="51298"/>
    <lineage>
        <taxon>Eukaryota</taxon>
        <taxon>Metazoa</taxon>
        <taxon>Chordata</taxon>
        <taxon>Craniata</taxon>
        <taxon>Vertebrata</taxon>
        <taxon>Euteleostomi</taxon>
        <taxon>Mammalia</taxon>
        <taxon>Eutheria</taxon>
        <taxon>Laurasiatheria</taxon>
        <taxon>Chiroptera</taxon>
        <taxon>Yangochiroptera</taxon>
        <taxon>Vespertilionidae</taxon>
        <taxon>Myotis</taxon>
    </lineage>
</organism>
<dbReference type="AlphaFoldDB" id="A0A7J7XI94"/>
<comment type="caution">
    <text evidence="1">The sequence shown here is derived from an EMBL/GenBank/DDBJ whole genome shotgun (WGS) entry which is preliminary data.</text>
</comment>
<proteinExistence type="predicted"/>
<name>A0A7J7XI94_MYOMY</name>
<accession>A0A7J7XI94</accession>
<dbReference type="Proteomes" id="UP000527355">
    <property type="component" value="Unassembled WGS sequence"/>
</dbReference>
<sequence>MRLFGPLSVALPQNTTCGRARTVRWKLHGPCAEVGFRPGRVYFEEVALEEVGGVGRLGDGRHGAGGPRDTQHGGGLRFMPELSEPVRRQSHCAVVSANRVSKSRAGDKSTYSKHKVTCTFPTSCKSYRYFCHQFKNCNSFVLVALLL</sequence>